<evidence type="ECO:0000256" key="5">
    <source>
        <dbReference type="ARBA" id="ARBA00022723"/>
    </source>
</evidence>
<evidence type="ECO:0000256" key="6">
    <source>
        <dbReference type="ARBA" id="ARBA00022827"/>
    </source>
</evidence>
<dbReference type="Proteomes" id="UP001161423">
    <property type="component" value="Unassembled WGS sequence"/>
</dbReference>
<dbReference type="Gene3D" id="3.50.50.60">
    <property type="entry name" value="FAD/NAD(P)-binding domain"/>
    <property type="match status" value="1"/>
</dbReference>
<dbReference type="InterPro" id="IPR036188">
    <property type="entry name" value="FAD/NAD-bd_sf"/>
</dbReference>
<dbReference type="InterPro" id="IPR040156">
    <property type="entry name" value="ETF-QO"/>
</dbReference>
<dbReference type="Gene3D" id="3.30.70.20">
    <property type="match status" value="1"/>
</dbReference>
<dbReference type="Pfam" id="PF05187">
    <property type="entry name" value="Fer4_ETF_QO"/>
    <property type="match status" value="1"/>
</dbReference>
<keyword evidence="10 12" id="KW-0411">Iron-sulfur</keyword>
<name>A0ABQ5TZJ7_9GAMM</name>
<comment type="cofactor">
    <cofactor evidence="12">
        <name>[4Fe-4S] cluster</name>
        <dbReference type="ChEBI" id="CHEBI:49883"/>
    </cofactor>
    <text evidence="12">Binds 1 [4Fe-4S] cluster.</text>
</comment>
<evidence type="ECO:0000256" key="9">
    <source>
        <dbReference type="ARBA" id="ARBA00023004"/>
    </source>
</evidence>
<keyword evidence="8 12" id="KW-0560">Oxidoreductase</keyword>
<dbReference type="EC" id="1.5.5.1" evidence="12"/>
<comment type="catalytic activity">
    <reaction evidence="12">
        <text>a ubiquinone + reduced [electron-transfer flavoprotein] = a ubiquinol + oxidized [electron-transfer flavoprotein] + H(+)</text>
        <dbReference type="Rhea" id="RHEA:24052"/>
        <dbReference type="Rhea" id="RHEA-COMP:9565"/>
        <dbReference type="Rhea" id="RHEA-COMP:9566"/>
        <dbReference type="Rhea" id="RHEA-COMP:10685"/>
        <dbReference type="Rhea" id="RHEA-COMP:10686"/>
        <dbReference type="ChEBI" id="CHEBI:15378"/>
        <dbReference type="ChEBI" id="CHEBI:16389"/>
        <dbReference type="ChEBI" id="CHEBI:17976"/>
        <dbReference type="ChEBI" id="CHEBI:57692"/>
        <dbReference type="ChEBI" id="CHEBI:58307"/>
        <dbReference type="EC" id="1.5.5.1"/>
    </reaction>
</comment>
<evidence type="ECO:0000313" key="14">
    <source>
        <dbReference type="EMBL" id="GLQ00819.1"/>
    </source>
</evidence>
<dbReference type="PANTHER" id="PTHR10617">
    <property type="entry name" value="ELECTRON TRANSFER FLAVOPROTEIN-UBIQUINONE OXIDOREDUCTASE"/>
    <property type="match status" value="1"/>
</dbReference>
<dbReference type="InterPro" id="IPR007859">
    <property type="entry name" value="ETF-QO/FixX_C"/>
</dbReference>
<comment type="function">
    <text evidence="2 12">Accepts electrons from ETF and reduces ubiquinone.</text>
</comment>
<dbReference type="InterPro" id="IPR017896">
    <property type="entry name" value="4Fe4S_Fe-S-bd"/>
</dbReference>
<evidence type="ECO:0000313" key="15">
    <source>
        <dbReference type="Proteomes" id="UP001161423"/>
    </source>
</evidence>
<dbReference type="InterPro" id="IPR049398">
    <property type="entry name" value="ETF-QO/FixC_UQ-bd"/>
</dbReference>
<keyword evidence="11 12" id="KW-0830">Ubiquinone</keyword>
<evidence type="ECO:0000256" key="2">
    <source>
        <dbReference type="ARBA" id="ARBA00002819"/>
    </source>
</evidence>
<dbReference type="PANTHER" id="PTHR10617:SF107">
    <property type="entry name" value="ELECTRON TRANSFER FLAVOPROTEIN-UBIQUINONE OXIDOREDUCTASE, MITOCHONDRIAL"/>
    <property type="match status" value="1"/>
</dbReference>
<dbReference type="SUPFAM" id="SSF51905">
    <property type="entry name" value="FAD/NAD(P)-binding domain"/>
    <property type="match status" value="1"/>
</dbReference>
<protein>
    <recommendedName>
        <fullName evidence="12">Electron transfer flavoprotein-ubiquinone oxidoreductase</fullName>
        <shortName evidence="12">ETF-QO</shortName>
        <ecNumber evidence="12">1.5.5.1</ecNumber>
    </recommendedName>
</protein>
<keyword evidence="6 12" id="KW-0274">FAD</keyword>
<keyword evidence="3 12" id="KW-0813">Transport</keyword>
<comment type="caution">
    <text evidence="14">The sequence shown here is derived from an EMBL/GenBank/DDBJ whole genome shotgun (WGS) entry which is preliminary data.</text>
</comment>
<keyword evidence="5 12" id="KW-0479">Metal-binding</keyword>
<evidence type="ECO:0000259" key="13">
    <source>
        <dbReference type="PROSITE" id="PS51379"/>
    </source>
</evidence>
<evidence type="ECO:0000256" key="1">
    <source>
        <dbReference type="ARBA" id="ARBA00001974"/>
    </source>
</evidence>
<evidence type="ECO:0000256" key="10">
    <source>
        <dbReference type="ARBA" id="ARBA00023014"/>
    </source>
</evidence>
<dbReference type="Pfam" id="PF13450">
    <property type="entry name" value="NAD_binding_8"/>
    <property type="match status" value="1"/>
</dbReference>
<dbReference type="RefSeq" id="WP_284723631.1">
    <property type="nucleotide sequence ID" value="NZ_BSND01000013.1"/>
</dbReference>
<reference evidence="14" key="1">
    <citation type="journal article" date="2014" name="Int. J. Syst. Evol. Microbiol.">
        <title>Complete genome of a new Firmicutes species belonging to the dominant human colonic microbiota ('Ruminococcus bicirculans') reveals two chromosomes and a selective capacity to utilize plant glucans.</title>
        <authorList>
            <consortium name="NISC Comparative Sequencing Program"/>
            <person name="Wegmann U."/>
            <person name="Louis P."/>
            <person name="Goesmann A."/>
            <person name="Henrissat B."/>
            <person name="Duncan S.H."/>
            <person name="Flint H.J."/>
        </authorList>
    </citation>
    <scope>NUCLEOTIDE SEQUENCE</scope>
    <source>
        <strain evidence="14">NBRC 102424</strain>
    </source>
</reference>
<dbReference type="SUPFAM" id="SSF54862">
    <property type="entry name" value="4Fe-4S ferredoxins"/>
    <property type="match status" value="1"/>
</dbReference>
<gene>
    <name evidence="14" type="ORF">GCM10007891_26720</name>
</gene>
<evidence type="ECO:0000256" key="7">
    <source>
        <dbReference type="ARBA" id="ARBA00022982"/>
    </source>
</evidence>
<reference evidence="14" key="2">
    <citation type="submission" date="2023-01" db="EMBL/GenBank/DDBJ databases">
        <title>Draft genome sequence of Methylophaga thalassica strain NBRC 102424.</title>
        <authorList>
            <person name="Sun Q."/>
            <person name="Mori K."/>
        </authorList>
    </citation>
    <scope>NUCLEOTIDE SEQUENCE</scope>
    <source>
        <strain evidence="14">NBRC 102424</strain>
    </source>
</reference>
<evidence type="ECO:0000256" key="3">
    <source>
        <dbReference type="ARBA" id="ARBA00022448"/>
    </source>
</evidence>
<dbReference type="Pfam" id="PF21162">
    <property type="entry name" value="ETFQO_UQ-bd"/>
    <property type="match status" value="1"/>
</dbReference>
<dbReference type="SUPFAM" id="SSF54373">
    <property type="entry name" value="FAD-linked reductases, C-terminal domain"/>
    <property type="match status" value="1"/>
</dbReference>
<comment type="cofactor">
    <cofactor evidence="1 12">
        <name>FAD</name>
        <dbReference type="ChEBI" id="CHEBI:57692"/>
    </cofactor>
</comment>
<keyword evidence="15" id="KW-1185">Reference proteome</keyword>
<dbReference type="PROSITE" id="PS51379">
    <property type="entry name" value="4FE4S_FER_2"/>
    <property type="match status" value="1"/>
</dbReference>
<sequence>MQRDVMNYDLLIVGAGPAGLAAAIRFKQLANDAGKELSVCVLEKAAEVGAQIVSGAVIDPIALNELIPDWKEKGAPLKTPVSDDKFQFMTGNKAWTIPHWLMPPLMKNNGNYIGSLGELCSWLAEQAEQLGVEIYAGFSAQEALYDEEGNLIGVITGDMGRDAQGQETAQFVDGIEIQAPFTFIAEGARGSLARQLESHFKLRDENRPAKFGLGIKEIWRIPEQQHQPGYVSHSFGWPLSDDTGGGAFVYHYGEQLVSIGMVVHLDYSNPYLSPFEEFQRFKTHPEIRSMLSGGKRLSYGARAISEGGLQSLPDLIFPGGAFIGCSAGMVNVAKIKGSHNAMKSGMLAAEAAFDYFAAESEGGKRLLMEYPIKLNDSWVWKELEKVRNFKPLLSRFGNLVGGALAGVELWLSALHIKFPWTLKHQQADHDSLKPKSQAEKIDYPKPDGELTFDRLSSIDLSNIVHDDNQPCHLQLKDKTVPIRINLTNYDAPEQRYCPAGVYEIIEQAGEPSLQINAQNCIHCKTCDIKDPTQNIFWVPPEGGSGPVYKGM</sequence>
<evidence type="ECO:0000256" key="8">
    <source>
        <dbReference type="ARBA" id="ARBA00023002"/>
    </source>
</evidence>
<evidence type="ECO:0000256" key="12">
    <source>
        <dbReference type="RuleBase" id="RU366068"/>
    </source>
</evidence>
<dbReference type="EMBL" id="BSND01000013">
    <property type="protein sequence ID" value="GLQ00819.1"/>
    <property type="molecule type" value="Genomic_DNA"/>
</dbReference>
<organism evidence="14 15">
    <name type="scientific">Methylophaga thalassica</name>
    <dbReference type="NCBI Taxonomy" id="40223"/>
    <lineage>
        <taxon>Bacteria</taxon>
        <taxon>Pseudomonadati</taxon>
        <taxon>Pseudomonadota</taxon>
        <taxon>Gammaproteobacteria</taxon>
        <taxon>Thiotrichales</taxon>
        <taxon>Piscirickettsiaceae</taxon>
        <taxon>Methylophaga</taxon>
    </lineage>
</organism>
<keyword evidence="7 12" id="KW-0249">Electron transport</keyword>
<feature type="domain" description="4Fe-4S ferredoxin-type" evidence="13">
    <location>
        <begin position="511"/>
        <end position="540"/>
    </location>
</feature>
<proteinExistence type="predicted"/>
<keyword evidence="9 12" id="KW-0408">Iron</keyword>
<keyword evidence="4 12" id="KW-0285">Flavoprotein</keyword>
<dbReference type="Gene3D" id="3.30.9.90">
    <property type="match status" value="1"/>
</dbReference>
<evidence type="ECO:0000256" key="4">
    <source>
        <dbReference type="ARBA" id="ARBA00022630"/>
    </source>
</evidence>
<evidence type="ECO:0000256" key="11">
    <source>
        <dbReference type="ARBA" id="ARBA00023075"/>
    </source>
</evidence>
<accession>A0ABQ5TZJ7</accession>